<sequence length="681" mass="75806">MDSMPVNWEAFDALVIDFAKSENLIEDWTPSSSPASSPTPLSLSSYHSRLLIRHIRRSLESGEIDAALDLLRVHAPFVLEDHRLLFRLQKQRFIELLRKGTEEDRDRAINCLRKALAPCALDAYPEAYEEFKHVLLAFIYDKDDQNSPVAFEWSERRRFDIAGLLSSVLITHLKAYDPILSMTLRYLISIHKGFCFRQGVSSPISDLTERLLLEDRDPPAMPQESSREASPFDEVDIQALAHAVELTRQGAVESLRIAKGDLFQAFQNELCRMRLNSSVLDELVQEYCVYRGIVDSGGSAPPGMQSTYGPADDNPESFQKHAIVVDSGSSKILDGEPSYTIHPNGASVSSQNTDINERYPTETTGNHRDCSTSQIENLKVLQRIKSHGIGERNKRKRWRGRHEEIEMMSEIFSASDKQEAEGSAGVDAVILGEDKYEMMLAIKELAYRGMAAEVVEEINAIDPSFFTQLPDLLFQLKQVEFLKLVSAGDHHGALRVACSHLGPLAASDPALLRPLKETLFALLRPNEEAFNERVPLHALANSVQVAIGRRLGIQEPQLMKIIKATLHAHGEWFKLQMCKDRFEGLLRINALKEVGTSLLADSASRSSDISTHGSSHALVSPSTALQEDVASPTQTSAGDLACDENAILKVMEFLALPRADAIHLLAQYNGNAETVIQQIFA</sequence>
<proteinExistence type="predicted"/>
<protein>
    <submittedName>
        <fullName evidence="1">Uncharacterized protein</fullName>
    </submittedName>
</protein>
<accession>A0ACC0B0N4</accession>
<name>A0ACC0B0N4_CATRO</name>
<evidence type="ECO:0000313" key="1">
    <source>
        <dbReference type="EMBL" id="KAI5665927.1"/>
    </source>
</evidence>
<gene>
    <name evidence="1" type="ORF">M9H77_15780</name>
</gene>
<evidence type="ECO:0000313" key="2">
    <source>
        <dbReference type="Proteomes" id="UP001060085"/>
    </source>
</evidence>
<organism evidence="1 2">
    <name type="scientific">Catharanthus roseus</name>
    <name type="common">Madagascar periwinkle</name>
    <name type="synonym">Vinca rosea</name>
    <dbReference type="NCBI Taxonomy" id="4058"/>
    <lineage>
        <taxon>Eukaryota</taxon>
        <taxon>Viridiplantae</taxon>
        <taxon>Streptophyta</taxon>
        <taxon>Embryophyta</taxon>
        <taxon>Tracheophyta</taxon>
        <taxon>Spermatophyta</taxon>
        <taxon>Magnoliopsida</taxon>
        <taxon>eudicotyledons</taxon>
        <taxon>Gunneridae</taxon>
        <taxon>Pentapetalae</taxon>
        <taxon>asterids</taxon>
        <taxon>lamiids</taxon>
        <taxon>Gentianales</taxon>
        <taxon>Apocynaceae</taxon>
        <taxon>Rauvolfioideae</taxon>
        <taxon>Vinceae</taxon>
        <taxon>Catharanthinae</taxon>
        <taxon>Catharanthus</taxon>
    </lineage>
</organism>
<comment type="caution">
    <text evidence="1">The sequence shown here is derived from an EMBL/GenBank/DDBJ whole genome shotgun (WGS) entry which is preliminary data.</text>
</comment>
<dbReference type="EMBL" id="CM044704">
    <property type="protein sequence ID" value="KAI5665927.1"/>
    <property type="molecule type" value="Genomic_DNA"/>
</dbReference>
<keyword evidence="2" id="KW-1185">Reference proteome</keyword>
<dbReference type="Proteomes" id="UP001060085">
    <property type="component" value="Linkage Group LG04"/>
</dbReference>
<reference evidence="2" key="1">
    <citation type="journal article" date="2023" name="Nat. Plants">
        <title>Single-cell RNA sequencing provides a high-resolution roadmap for understanding the multicellular compartmentation of specialized metabolism.</title>
        <authorList>
            <person name="Sun S."/>
            <person name="Shen X."/>
            <person name="Li Y."/>
            <person name="Li Y."/>
            <person name="Wang S."/>
            <person name="Li R."/>
            <person name="Zhang H."/>
            <person name="Shen G."/>
            <person name="Guo B."/>
            <person name="Wei J."/>
            <person name="Xu J."/>
            <person name="St-Pierre B."/>
            <person name="Chen S."/>
            <person name="Sun C."/>
        </authorList>
    </citation>
    <scope>NUCLEOTIDE SEQUENCE [LARGE SCALE GENOMIC DNA]</scope>
</reference>